<protein>
    <submittedName>
        <fullName evidence="7">Helicase</fullName>
    </submittedName>
</protein>
<dbReference type="Gene3D" id="3.40.1170.30">
    <property type="match status" value="1"/>
</dbReference>
<dbReference type="GO" id="GO:0016787">
    <property type="term" value="F:hydrolase activity"/>
    <property type="evidence" value="ECO:0007669"/>
    <property type="project" value="UniProtKB-KW"/>
</dbReference>
<dbReference type="EMBL" id="CP029289">
    <property type="protein sequence ID" value="AWR93403.1"/>
    <property type="molecule type" value="Genomic_DNA"/>
</dbReference>
<dbReference type="GO" id="GO:0140097">
    <property type="term" value="F:catalytic activity, acting on DNA"/>
    <property type="evidence" value="ECO:0007669"/>
    <property type="project" value="UniProtKB-ARBA"/>
</dbReference>
<dbReference type="PROSITE" id="PS51194">
    <property type="entry name" value="HELICASE_CTER"/>
    <property type="match status" value="1"/>
</dbReference>
<keyword evidence="2" id="KW-0378">Hydrolase</keyword>
<organism evidence="7 8">
    <name type="scientific">Acidianus brierleyi</name>
    <dbReference type="NCBI Taxonomy" id="41673"/>
    <lineage>
        <taxon>Archaea</taxon>
        <taxon>Thermoproteota</taxon>
        <taxon>Thermoprotei</taxon>
        <taxon>Sulfolobales</taxon>
        <taxon>Sulfolobaceae</taxon>
        <taxon>Acidianus</taxon>
    </lineage>
</organism>
<keyword evidence="8" id="KW-1185">Reference proteome</keyword>
<dbReference type="GO" id="GO:0005524">
    <property type="term" value="F:ATP binding"/>
    <property type="evidence" value="ECO:0007669"/>
    <property type="project" value="UniProtKB-KW"/>
</dbReference>
<keyword evidence="1" id="KW-0547">Nucleotide-binding</keyword>
<dbReference type="InterPro" id="IPR027417">
    <property type="entry name" value="P-loop_NTPase"/>
</dbReference>
<dbReference type="GeneID" id="36830697"/>
<evidence type="ECO:0000256" key="3">
    <source>
        <dbReference type="ARBA" id="ARBA00022806"/>
    </source>
</evidence>
<evidence type="ECO:0000259" key="5">
    <source>
        <dbReference type="PROSITE" id="PS51192"/>
    </source>
</evidence>
<dbReference type="GO" id="GO:0004386">
    <property type="term" value="F:helicase activity"/>
    <property type="evidence" value="ECO:0007669"/>
    <property type="project" value="UniProtKB-KW"/>
</dbReference>
<reference evidence="7 8" key="1">
    <citation type="submission" date="2018-05" db="EMBL/GenBank/DDBJ databases">
        <title>Complete Genome Sequences of Extremely Thermoacidophilic, Metal-Mobilizing Type-Strain Members of the Archaeal Family Sulfolobaceae: Acidianus brierleyi DSM-1651T, Acidianus sulfidivorans DSM-18786T, Metallosphaera hakonensis DSM-7519T, and Metallosphaera prunae DSM-10039T.</title>
        <authorList>
            <person name="Counts J.A."/>
            <person name="Kelly R.M."/>
        </authorList>
    </citation>
    <scope>NUCLEOTIDE SEQUENCE [LARGE SCALE GENOMIC DNA]</scope>
    <source>
        <strain evidence="7 8">DSM 1651</strain>
    </source>
</reference>
<feature type="domain" description="Helicase C-terminal" evidence="6">
    <location>
        <begin position="311"/>
        <end position="443"/>
    </location>
</feature>
<dbReference type="SUPFAM" id="SSF52540">
    <property type="entry name" value="P-loop containing nucleoside triphosphate hydrolases"/>
    <property type="match status" value="2"/>
</dbReference>
<dbReference type="PROSITE" id="PS51192">
    <property type="entry name" value="HELICASE_ATP_BIND_1"/>
    <property type="match status" value="1"/>
</dbReference>
<dbReference type="SMART" id="SM00487">
    <property type="entry name" value="DEXDc"/>
    <property type="match status" value="1"/>
</dbReference>
<dbReference type="InterPro" id="IPR001650">
    <property type="entry name" value="Helicase_C-like"/>
</dbReference>
<evidence type="ECO:0000256" key="2">
    <source>
        <dbReference type="ARBA" id="ARBA00022801"/>
    </source>
</evidence>
<dbReference type="CDD" id="cd17926">
    <property type="entry name" value="DEXHc_RE"/>
    <property type="match status" value="1"/>
</dbReference>
<sequence>MVVLRYYKGLIISDSYAPGLEWNDELKNYVGFGYKYRDVLKYFKKSGIEIKDYVMQSLPFPLIKDSLKLREYQEKALDSWLKLKRGIIVLPTGSGKTAVALKAISVLKVSTIIIVPTIDLVNQWYDNILKFLRVSSGRIGGGYDEIKGITVITYDSAYTRIEEIGNRFYFAIFDEVHHLPSEGYSNIAEMLVSPYRLGLTATPEREDGRHVILPNIVGPEVFRIKPSQLAGKYLSQYEIEKIYVNLTDKEKEKYDELREKLNNFLKKKKFKLDSLRAFHRLLAMAGRDPEAREALMAWHESLKLSVNSEAKIDKLREILKDSEQDKIIIFTRDIDMCYRVSREFLIPAVTYKTPKDERNEILRKFKENKYRVIVVSNVFDEGVDIPDANLAIVLGGYGSSRQFLQRLGRILRMKENKKAKLIEIITKGTSDYRLSKRRSRATI</sequence>
<keyword evidence="3 7" id="KW-0347">Helicase</keyword>
<dbReference type="Pfam" id="PF04851">
    <property type="entry name" value="ResIII"/>
    <property type="match status" value="1"/>
</dbReference>
<dbReference type="PANTHER" id="PTHR11274">
    <property type="entry name" value="RAD25/XP-B DNA REPAIR HELICASE"/>
    <property type="match status" value="1"/>
</dbReference>
<evidence type="ECO:0000313" key="7">
    <source>
        <dbReference type="EMBL" id="AWR93403.1"/>
    </source>
</evidence>
<evidence type="ECO:0000313" key="8">
    <source>
        <dbReference type="Proteomes" id="UP000248044"/>
    </source>
</evidence>
<dbReference type="GO" id="GO:0003677">
    <property type="term" value="F:DNA binding"/>
    <property type="evidence" value="ECO:0007669"/>
    <property type="project" value="InterPro"/>
</dbReference>
<dbReference type="KEGG" id="abri:DFR85_01035"/>
<dbReference type="PANTHER" id="PTHR11274:SF0">
    <property type="entry name" value="GENERAL TRANSCRIPTION AND DNA REPAIR FACTOR IIH HELICASE SUBUNIT XPB"/>
    <property type="match status" value="1"/>
</dbReference>
<dbReference type="RefSeq" id="WP_110269287.1">
    <property type="nucleotide sequence ID" value="NZ_CP029289.2"/>
</dbReference>
<dbReference type="InterPro" id="IPR006935">
    <property type="entry name" value="Helicase/UvrB_N"/>
</dbReference>
<evidence type="ECO:0000256" key="1">
    <source>
        <dbReference type="ARBA" id="ARBA00022741"/>
    </source>
</evidence>
<evidence type="ECO:0000256" key="4">
    <source>
        <dbReference type="ARBA" id="ARBA00022840"/>
    </source>
</evidence>
<dbReference type="InterPro" id="IPR014001">
    <property type="entry name" value="Helicase_ATP-bd"/>
</dbReference>
<proteinExistence type="predicted"/>
<keyword evidence="4" id="KW-0067">ATP-binding</keyword>
<dbReference type="Proteomes" id="UP000248044">
    <property type="component" value="Chromosome"/>
</dbReference>
<evidence type="ECO:0000259" key="6">
    <source>
        <dbReference type="PROSITE" id="PS51194"/>
    </source>
</evidence>
<dbReference type="SMART" id="SM00490">
    <property type="entry name" value="HELICc"/>
    <property type="match status" value="1"/>
</dbReference>
<gene>
    <name evidence="7" type="ORF">DFR85_01035</name>
</gene>
<dbReference type="InterPro" id="IPR050615">
    <property type="entry name" value="ATP-dep_DNA_Helicase"/>
</dbReference>
<dbReference type="InterPro" id="IPR040699">
    <property type="entry name" value="XPB_DRD"/>
</dbReference>
<dbReference type="OrthoDB" id="11644at2157"/>
<accession>A0A2U9IBN0</accession>
<dbReference type="Gene3D" id="3.40.50.300">
    <property type="entry name" value="P-loop containing nucleotide triphosphate hydrolases"/>
    <property type="match status" value="2"/>
</dbReference>
<feature type="domain" description="Helicase ATP-binding" evidence="5">
    <location>
        <begin position="77"/>
        <end position="221"/>
    </location>
</feature>
<dbReference type="Pfam" id="PF18458">
    <property type="entry name" value="XPB_DRD"/>
    <property type="match status" value="1"/>
</dbReference>
<dbReference type="AlphaFoldDB" id="A0A2U9IBN0"/>
<name>A0A2U9IBN0_9CREN</name>
<dbReference type="Pfam" id="PF00271">
    <property type="entry name" value="Helicase_C"/>
    <property type="match status" value="1"/>
</dbReference>